<dbReference type="AlphaFoldDB" id="A0A2P6NLL8"/>
<organism evidence="1 2">
    <name type="scientific">Planoprotostelium fungivorum</name>
    <dbReference type="NCBI Taxonomy" id="1890364"/>
    <lineage>
        <taxon>Eukaryota</taxon>
        <taxon>Amoebozoa</taxon>
        <taxon>Evosea</taxon>
        <taxon>Variosea</taxon>
        <taxon>Cavosteliida</taxon>
        <taxon>Cavosteliaceae</taxon>
        <taxon>Planoprotostelium</taxon>
    </lineage>
</organism>
<accession>A0A2P6NLL8</accession>
<evidence type="ECO:0000313" key="1">
    <source>
        <dbReference type="EMBL" id="PRP84822.1"/>
    </source>
</evidence>
<evidence type="ECO:0000313" key="2">
    <source>
        <dbReference type="Proteomes" id="UP000241769"/>
    </source>
</evidence>
<protein>
    <submittedName>
        <fullName evidence="1">Uncharacterized protein</fullName>
    </submittedName>
</protein>
<reference evidence="1 2" key="1">
    <citation type="journal article" date="2018" name="Genome Biol. Evol.">
        <title>Multiple Roots of Fruiting Body Formation in Amoebozoa.</title>
        <authorList>
            <person name="Hillmann F."/>
            <person name="Forbes G."/>
            <person name="Novohradska S."/>
            <person name="Ferling I."/>
            <person name="Riege K."/>
            <person name="Groth M."/>
            <person name="Westermann M."/>
            <person name="Marz M."/>
            <person name="Spaller T."/>
            <person name="Winckler T."/>
            <person name="Schaap P."/>
            <person name="Glockner G."/>
        </authorList>
    </citation>
    <scope>NUCLEOTIDE SEQUENCE [LARGE SCALE GENOMIC DNA]</scope>
    <source>
        <strain evidence="1 2">Jena</strain>
    </source>
</reference>
<dbReference type="InParanoid" id="A0A2P6NLL8"/>
<dbReference type="EMBL" id="MDYQ01000056">
    <property type="protein sequence ID" value="PRP84822.1"/>
    <property type="molecule type" value="Genomic_DNA"/>
</dbReference>
<comment type="caution">
    <text evidence="1">The sequence shown here is derived from an EMBL/GenBank/DDBJ whole genome shotgun (WGS) entry which is preliminary data.</text>
</comment>
<keyword evidence="2" id="KW-1185">Reference proteome</keyword>
<gene>
    <name evidence="1" type="ORF">PROFUN_07476</name>
</gene>
<dbReference type="Proteomes" id="UP000241769">
    <property type="component" value="Unassembled WGS sequence"/>
</dbReference>
<proteinExistence type="predicted"/>
<name>A0A2P6NLL8_9EUKA</name>
<sequence length="60" mass="7079">MTSNLPADHSRFWSLGEYLHVLTRALYNRTPSTAIAFMNCEYAQHLYGGWWSDLDREWAQ</sequence>